<evidence type="ECO:0000256" key="1">
    <source>
        <dbReference type="SAM" id="Phobius"/>
    </source>
</evidence>
<gene>
    <name evidence="2" type="ORF">H6F41_14760</name>
</gene>
<dbReference type="EMBL" id="JACJQB010000037">
    <property type="protein sequence ID" value="MBD2189395.1"/>
    <property type="molecule type" value="Genomic_DNA"/>
</dbReference>
<keyword evidence="3" id="KW-1185">Reference proteome</keyword>
<dbReference type="Gene3D" id="2.120.10.30">
    <property type="entry name" value="TolB, C-terminal domain"/>
    <property type="match status" value="1"/>
</dbReference>
<dbReference type="RefSeq" id="WP_190404222.1">
    <property type="nucleotide sequence ID" value="NZ_JACJQB010000037.1"/>
</dbReference>
<comment type="caution">
    <text evidence="2">The sequence shown here is derived from an EMBL/GenBank/DDBJ whole genome shotgun (WGS) entry which is preliminary data.</text>
</comment>
<keyword evidence="1" id="KW-0812">Transmembrane</keyword>
<name>A0ABR8A0S6_9CYAN</name>
<dbReference type="Gene3D" id="2.60.40.3710">
    <property type="match status" value="1"/>
</dbReference>
<reference evidence="2 3" key="1">
    <citation type="journal article" date="2020" name="ISME J.">
        <title>Comparative genomics reveals insights into cyanobacterial evolution and habitat adaptation.</title>
        <authorList>
            <person name="Chen M.Y."/>
            <person name="Teng W.K."/>
            <person name="Zhao L."/>
            <person name="Hu C.X."/>
            <person name="Zhou Y.K."/>
            <person name="Han B.P."/>
            <person name="Song L.R."/>
            <person name="Shu W.S."/>
        </authorList>
    </citation>
    <scope>NUCLEOTIDE SEQUENCE [LARGE SCALE GENOMIC DNA]</scope>
    <source>
        <strain evidence="2 3">FACHB-723</strain>
    </source>
</reference>
<dbReference type="SUPFAM" id="SSF82171">
    <property type="entry name" value="DPP6 N-terminal domain-like"/>
    <property type="match status" value="1"/>
</dbReference>
<accession>A0ABR8A0S6</accession>
<protein>
    <submittedName>
        <fullName evidence="2">Ig-like domain-containing protein</fullName>
    </submittedName>
</protein>
<feature type="transmembrane region" description="Helical" evidence="1">
    <location>
        <begin position="16"/>
        <end position="36"/>
    </location>
</feature>
<organism evidence="2 3">
    <name type="scientific">Pseudanabaena mucicola FACHB-723</name>
    <dbReference type="NCBI Taxonomy" id="2692860"/>
    <lineage>
        <taxon>Bacteria</taxon>
        <taxon>Bacillati</taxon>
        <taxon>Cyanobacteriota</taxon>
        <taxon>Cyanophyceae</taxon>
        <taxon>Pseudanabaenales</taxon>
        <taxon>Pseudanabaenaceae</taxon>
        <taxon>Pseudanabaena</taxon>
    </lineage>
</organism>
<evidence type="ECO:0000313" key="2">
    <source>
        <dbReference type="EMBL" id="MBD2189395.1"/>
    </source>
</evidence>
<sequence>MQLSPRFKLFSQPIDRYAISLVALLSIAIAILLWIGDLTLPQVRDFSWQGQKIDATNISFSLTFNRPMDRDTVEKNLKIEPELDGKISWSSRRMSYTPLAPATYGKSYTIKLEDAYDRFASESGVKKPIEPFVGNFTTPNPYFAYIGSQSEDKGRLVLYSPLQKENRILTPPNLTVLNFRIYPDRKKILFSAIESANAGVGQSLLDQKLYTVTTGIDEQDRLTSATPEIKLVLDSNEFQNFKFDLSPDGRNILVQRLSRQQLGRYGLWLITDNQPARPLENQPGGDFMFTPDSTSVAIAQGEGVAILTLEPQAPPLDFLPRFGTVLSFGRSGTKAATVKFNKDYTRSLYLVNNQGLQKELIKINGSILGAQFDPQEKTIYCLLTDVEQDIEKNIFREKPYLAAIDLESANLRRLLELPSQREIQFNIAPDGQSIILNSALKNDDAPAEPIPSDSAQASRSPRTVQVPTQLIILPIDPSQTNQTIQPEVLPMFGTLARWFP</sequence>
<proteinExistence type="predicted"/>
<dbReference type="InterPro" id="IPR011042">
    <property type="entry name" value="6-blade_b-propeller_TolB-like"/>
</dbReference>
<keyword evidence="1" id="KW-0472">Membrane</keyword>
<keyword evidence="1" id="KW-1133">Transmembrane helix</keyword>
<dbReference type="Proteomes" id="UP000642094">
    <property type="component" value="Unassembled WGS sequence"/>
</dbReference>
<evidence type="ECO:0000313" key="3">
    <source>
        <dbReference type="Proteomes" id="UP000642094"/>
    </source>
</evidence>